<sequence>MIMRDIIQHIIVLFIFSLFVSLCCTSVDAITAKASIAPVQGPVPLNVMFTDISEGTPVEWHWDFGDGFTGDGPGIIHTYISPGTYTIKLMVLDEKGFSDTVIFENIIIAYSNPFMPVIPVTIPSFSADFTGQPQSGPAPLSVTFTDLSKGEPSTWIWDFGDGTTSNIQNPEHVYSNPGTYSVVLKISKGTSTGMKERKYYIKVLESAAIFSDEFHSEITTPIQKTATSALDIPESNFIHQEVTEQKLLQASDNECDSGLTFSSETELLNQREIFSLKLKGNPLERVYLWITQDLQPDLEKSEVYPRFMNEDFLYDEKTGPYTIGSFIPNTTTGLSIIDTIPEKTGDYFTAYYGLVALDKNGEQDIVIDTSDSSPGIYAVHALSGDNSASCIKNFIFTIN</sequence>
<name>A0A2V2NCH4_9EURY</name>
<dbReference type="CDD" id="cd00146">
    <property type="entry name" value="PKD"/>
    <property type="match status" value="2"/>
</dbReference>
<dbReference type="AlphaFoldDB" id="A0A2V2NCH4"/>
<dbReference type="PANTHER" id="PTHR36842:SF1">
    <property type="entry name" value="PROTEIN TOLB"/>
    <property type="match status" value="1"/>
</dbReference>
<protein>
    <recommendedName>
        <fullName evidence="1">PKD domain-containing protein</fullName>
    </recommendedName>
</protein>
<dbReference type="SMART" id="SM00089">
    <property type="entry name" value="PKD"/>
    <property type="match status" value="2"/>
</dbReference>
<dbReference type="SUPFAM" id="SSF49299">
    <property type="entry name" value="PKD domain"/>
    <property type="match status" value="2"/>
</dbReference>
<dbReference type="Pfam" id="PF18911">
    <property type="entry name" value="PKD_4"/>
    <property type="match status" value="2"/>
</dbReference>
<dbReference type="FunFam" id="2.60.40.10:FF:000270">
    <property type="entry name" value="Cell surface protein"/>
    <property type="match status" value="1"/>
</dbReference>
<accession>A0A2V2NCH4</accession>
<organism evidence="2 3">
    <name type="scientific">Methanospirillum stamsii</name>
    <dbReference type="NCBI Taxonomy" id="1277351"/>
    <lineage>
        <taxon>Archaea</taxon>
        <taxon>Methanobacteriati</taxon>
        <taxon>Methanobacteriota</taxon>
        <taxon>Stenosarchaea group</taxon>
        <taxon>Methanomicrobia</taxon>
        <taxon>Methanomicrobiales</taxon>
        <taxon>Methanospirillaceae</taxon>
        <taxon>Methanospirillum</taxon>
    </lineage>
</organism>
<evidence type="ECO:0000259" key="1">
    <source>
        <dbReference type="PROSITE" id="PS50093"/>
    </source>
</evidence>
<evidence type="ECO:0000313" key="2">
    <source>
        <dbReference type="EMBL" id="PWR75306.1"/>
    </source>
</evidence>
<reference evidence="2 3" key="1">
    <citation type="submission" date="2018-05" db="EMBL/GenBank/DDBJ databases">
        <title>Draft genome of Methanospirillum stamsii Pt1.</title>
        <authorList>
            <person name="Dueholm M.S."/>
            <person name="Nielsen P.H."/>
            <person name="Bakmann L.F."/>
            <person name="Otzen D.E."/>
        </authorList>
    </citation>
    <scope>NUCLEOTIDE SEQUENCE [LARGE SCALE GENOMIC DNA]</scope>
    <source>
        <strain evidence="2 3">Pt1</strain>
    </source>
</reference>
<proteinExistence type="predicted"/>
<dbReference type="InterPro" id="IPR013783">
    <property type="entry name" value="Ig-like_fold"/>
</dbReference>
<dbReference type="Proteomes" id="UP000245934">
    <property type="component" value="Unassembled WGS sequence"/>
</dbReference>
<dbReference type="InterPro" id="IPR000601">
    <property type="entry name" value="PKD_dom"/>
</dbReference>
<dbReference type="Gene3D" id="2.60.40.10">
    <property type="entry name" value="Immunoglobulins"/>
    <property type="match status" value="2"/>
</dbReference>
<feature type="domain" description="PKD" evidence="1">
    <location>
        <begin position="30"/>
        <end position="96"/>
    </location>
</feature>
<dbReference type="InterPro" id="IPR035986">
    <property type="entry name" value="PKD_dom_sf"/>
</dbReference>
<keyword evidence="3" id="KW-1185">Reference proteome</keyword>
<comment type="caution">
    <text evidence="2">The sequence shown here is derived from an EMBL/GenBank/DDBJ whole genome shotgun (WGS) entry which is preliminary data.</text>
</comment>
<dbReference type="EMBL" id="QGMZ01000011">
    <property type="protein sequence ID" value="PWR75306.1"/>
    <property type="molecule type" value="Genomic_DNA"/>
</dbReference>
<gene>
    <name evidence="2" type="ORF">DLD82_05855</name>
</gene>
<dbReference type="PANTHER" id="PTHR36842">
    <property type="entry name" value="PROTEIN TOLB HOMOLOG"/>
    <property type="match status" value="1"/>
</dbReference>
<dbReference type="PROSITE" id="PS50093">
    <property type="entry name" value="PKD"/>
    <property type="match status" value="2"/>
</dbReference>
<feature type="domain" description="PKD" evidence="1">
    <location>
        <begin position="125"/>
        <end position="191"/>
    </location>
</feature>
<evidence type="ECO:0000313" key="3">
    <source>
        <dbReference type="Proteomes" id="UP000245934"/>
    </source>
</evidence>
<dbReference type="InterPro" id="IPR022409">
    <property type="entry name" value="PKD/Chitinase_dom"/>
</dbReference>